<keyword evidence="3" id="KW-1185">Reference proteome</keyword>
<feature type="compositionally biased region" description="Polar residues" evidence="1">
    <location>
        <begin position="137"/>
        <end position="151"/>
    </location>
</feature>
<name>A0A9P6TI86_9BASI</name>
<comment type="caution">
    <text evidence="2">The sequence shown here is derived from an EMBL/GenBank/DDBJ whole genome shotgun (WGS) entry which is preliminary data.</text>
</comment>
<evidence type="ECO:0000313" key="2">
    <source>
        <dbReference type="EMBL" id="KAG0151553.1"/>
    </source>
</evidence>
<accession>A0A9P6TI86</accession>
<dbReference type="OrthoDB" id="2497666at2759"/>
<feature type="region of interest" description="Disordered" evidence="1">
    <location>
        <begin position="100"/>
        <end position="205"/>
    </location>
</feature>
<evidence type="ECO:0000313" key="3">
    <source>
        <dbReference type="Proteomes" id="UP000886653"/>
    </source>
</evidence>
<feature type="region of interest" description="Disordered" evidence="1">
    <location>
        <begin position="462"/>
        <end position="525"/>
    </location>
</feature>
<organism evidence="2 3">
    <name type="scientific">Cronartium quercuum f. sp. fusiforme G11</name>
    <dbReference type="NCBI Taxonomy" id="708437"/>
    <lineage>
        <taxon>Eukaryota</taxon>
        <taxon>Fungi</taxon>
        <taxon>Dikarya</taxon>
        <taxon>Basidiomycota</taxon>
        <taxon>Pucciniomycotina</taxon>
        <taxon>Pucciniomycetes</taxon>
        <taxon>Pucciniales</taxon>
        <taxon>Coleosporiaceae</taxon>
        <taxon>Cronartium</taxon>
    </lineage>
</organism>
<proteinExistence type="predicted"/>
<protein>
    <submittedName>
        <fullName evidence="2">Uncharacterized protein</fullName>
    </submittedName>
</protein>
<reference evidence="2" key="1">
    <citation type="submission" date="2013-11" db="EMBL/GenBank/DDBJ databases">
        <title>Genome sequence of the fusiform rust pathogen reveals effectors for host alternation and coevolution with pine.</title>
        <authorList>
            <consortium name="DOE Joint Genome Institute"/>
            <person name="Smith K."/>
            <person name="Pendleton A."/>
            <person name="Kubisiak T."/>
            <person name="Anderson C."/>
            <person name="Salamov A."/>
            <person name="Aerts A."/>
            <person name="Riley R."/>
            <person name="Clum A."/>
            <person name="Lindquist E."/>
            <person name="Ence D."/>
            <person name="Campbell M."/>
            <person name="Kronenberg Z."/>
            <person name="Feau N."/>
            <person name="Dhillon B."/>
            <person name="Hamelin R."/>
            <person name="Burleigh J."/>
            <person name="Smith J."/>
            <person name="Yandell M."/>
            <person name="Nelson C."/>
            <person name="Grigoriev I."/>
            <person name="Davis J."/>
        </authorList>
    </citation>
    <scope>NUCLEOTIDE SEQUENCE</scope>
    <source>
        <strain evidence="2">G11</strain>
    </source>
</reference>
<sequence length="857" mass="93760">MSFFHCRHATANDPNPCRCPVWEDPEFEGGPCDTCDHEAEWHLIPVESTPERPVELERCKATLLADQTCPCPVWVESVEPKQVKGCGLCGHKKGWHRAKASATPAALQDTSVTKDVISSKPTSPQIDPPQSDPRQPVATQVATSTATNQVHSPAAITSPPQLQSYQAPEVQKLGRSASYRGKQLSPAQSLSTDTNHEQMMPDVSPSQLKLNGMHLEPASFHNSPTLEPELHTISAEHMRFILDDENDNASICWSERSGSTRPTAAGVIRASYLDQTSTPLSNTSAATLPPNFSPMNPTFPLGSPQHAKYPLRPRATTSLRERLPTQSSSLSTTSSDRVSFVAEQLSRASSSEIKSALSSGVTFSAGVLPLSPSDTELSPYPIGMRHRTVSSASPLIAAQNSNTSFNSTRSNELALAHFGELRNQLHSNSSGSFHNQSPGQPFKVSPLPLRAEVTSHVHIEELAPNSGSPPHPSELGIGAFSADRKTKSYNRRTNSVDSALESKPFQMDSSKSHKIPSQLAPPGRRPQLQNFEEFAIKSKLLTFSIFPRPSSHVFSPGDMVTVKIQLKMTGENNLEQLLSRWTMIKLRLVGTVARTGNREDTTTHEILRLERVIHPIKPDGQPKRPEWQLDLQIPTHSNCSCGPGNLPLPSSSSTAVGHVSYTVSLKAKRRQSILGSATESVYADLRLRNQKLNGTGLLTTQPTITRSKPSWITVTDCEKAAIIGTILTYQTDYVAPQMLRLVYRLEFDLSPDSELPPNVIEDLSEHVIMSISDLSGERLDAVDVRVSTGDKPRWHISGYLEVVTRTSPPGSQFILRASIQTVMLSQSIEIFTWIKELNSSCSIKLVGLGLPLVPVPR</sequence>
<evidence type="ECO:0000256" key="1">
    <source>
        <dbReference type="SAM" id="MobiDB-lite"/>
    </source>
</evidence>
<gene>
    <name evidence="2" type="ORF">CROQUDRAFT_129958</name>
</gene>
<dbReference type="EMBL" id="MU167212">
    <property type="protein sequence ID" value="KAG0151553.1"/>
    <property type="molecule type" value="Genomic_DNA"/>
</dbReference>
<dbReference type="Proteomes" id="UP000886653">
    <property type="component" value="Unassembled WGS sequence"/>
</dbReference>
<dbReference type="AlphaFoldDB" id="A0A9P6TI86"/>